<accession>A0A7X0CCW7</accession>
<reference evidence="2 3" key="1">
    <citation type="submission" date="2020-08" db="EMBL/GenBank/DDBJ databases">
        <title>The Agave Microbiome: Exploring the role of microbial communities in plant adaptations to desert environments.</title>
        <authorList>
            <person name="Partida-Martinez L.P."/>
        </authorList>
    </citation>
    <scope>NUCLEOTIDE SEQUENCE [LARGE SCALE GENOMIC DNA]</scope>
    <source>
        <strain evidence="2 3">AT3.2</strain>
    </source>
</reference>
<sequence length="243" mass="26872">MSFYLAVSANFRTGTSLPSLDDQYNDLWKLAKSLETLGQPINDWFPPADTEVNSLLNQAFTSSGVSPAALALARADKGNRATDLRTLGVWNGKDDQGAIVYTATYNTSRIPSDLDFSADGVTGFIDYRNVVTLVKAVITIWNPILVKVVPSGYSKRRIFPDRPPVGWMIYLPFEVNAKQVPEAAHVIPITDGKGKKQQGTLIVTVTNRFDVTDPEHVKKANAIETRLVDQDLLPTLREFVTKF</sequence>
<dbReference type="Proteomes" id="UP000540787">
    <property type="component" value="Unassembled WGS sequence"/>
</dbReference>
<protein>
    <recommendedName>
        <fullName evidence="1">Immunity protein 52 domain-containing protein</fullName>
    </recommendedName>
</protein>
<comment type="caution">
    <text evidence="2">The sequence shown here is derived from an EMBL/GenBank/DDBJ whole genome shotgun (WGS) entry which is preliminary data.</text>
</comment>
<organism evidence="2 3">
    <name type="scientific">Massilia aurea</name>
    <dbReference type="NCBI Taxonomy" id="373040"/>
    <lineage>
        <taxon>Bacteria</taxon>
        <taxon>Pseudomonadati</taxon>
        <taxon>Pseudomonadota</taxon>
        <taxon>Betaproteobacteria</taxon>
        <taxon>Burkholderiales</taxon>
        <taxon>Oxalobacteraceae</taxon>
        <taxon>Telluria group</taxon>
        <taxon>Massilia</taxon>
    </lineage>
</organism>
<dbReference type="InterPro" id="IPR028969">
    <property type="entry name" value="Imm52"/>
</dbReference>
<evidence type="ECO:0000313" key="2">
    <source>
        <dbReference type="EMBL" id="MBB6133225.1"/>
    </source>
</evidence>
<dbReference type="Pfam" id="PF15579">
    <property type="entry name" value="Imm52"/>
    <property type="match status" value="1"/>
</dbReference>
<feature type="domain" description="Immunity protein 52" evidence="1">
    <location>
        <begin position="69"/>
        <end position="233"/>
    </location>
</feature>
<name>A0A7X0CCW7_9BURK</name>
<evidence type="ECO:0000313" key="3">
    <source>
        <dbReference type="Proteomes" id="UP000540787"/>
    </source>
</evidence>
<gene>
    <name evidence="2" type="ORF">HD842_001336</name>
</gene>
<keyword evidence="3" id="KW-1185">Reference proteome</keyword>
<dbReference type="EMBL" id="JACHBX010000001">
    <property type="protein sequence ID" value="MBB6133225.1"/>
    <property type="molecule type" value="Genomic_DNA"/>
</dbReference>
<dbReference type="AlphaFoldDB" id="A0A7X0CCW7"/>
<proteinExistence type="predicted"/>
<dbReference type="RefSeq" id="WP_183552507.1">
    <property type="nucleotide sequence ID" value="NZ_JACHBX010000001.1"/>
</dbReference>
<evidence type="ECO:0000259" key="1">
    <source>
        <dbReference type="Pfam" id="PF15579"/>
    </source>
</evidence>